<gene>
    <name evidence="2" type="ORF">Daus18300_001779</name>
</gene>
<reference evidence="2 3" key="1">
    <citation type="journal article" date="2024" name="IMA Fungus">
        <title>IMA Genome - F19 : A genome assembly and annotation guide to empower mycologists, including annotated draft genome sequences of Ceratocystis pirilliformis, Diaporthe australafricana, Fusarium ophioides, Paecilomyces lecythidis, and Sporothrix stenoceras.</title>
        <authorList>
            <person name="Aylward J."/>
            <person name="Wilson A.M."/>
            <person name="Visagie C.M."/>
            <person name="Spraker J."/>
            <person name="Barnes I."/>
            <person name="Buitendag C."/>
            <person name="Ceriani C."/>
            <person name="Del Mar Angel L."/>
            <person name="du Plessis D."/>
            <person name="Fuchs T."/>
            <person name="Gasser K."/>
            <person name="Kramer D."/>
            <person name="Li W."/>
            <person name="Munsamy K."/>
            <person name="Piso A."/>
            <person name="Price J.L."/>
            <person name="Sonnekus B."/>
            <person name="Thomas C."/>
            <person name="van der Nest A."/>
            <person name="van Dijk A."/>
            <person name="van Heerden A."/>
            <person name="van Vuuren N."/>
            <person name="Yilmaz N."/>
            <person name="Duong T.A."/>
            <person name="van der Merwe N.A."/>
            <person name="Wingfield M.J."/>
            <person name="Wingfield B.D."/>
        </authorList>
    </citation>
    <scope>NUCLEOTIDE SEQUENCE [LARGE SCALE GENOMIC DNA]</scope>
    <source>
        <strain evidence="2 3">CMW 18300</strain>
    </source>
</reference>
<accession>A0ABR3XU33</accession>
<dbReference type="InterPro" id="IPR045518">
    <property type="entry name" value="2EXR"/>
</dbReference>
<protein>
    <recommendedName>
        <fullName evidence="1">2EXR domain-containing protein</fullName>
    </recommendedName>
</protein>
<keyword evidence="3" id="KW-1185">Reference proteome</keyword>
<dbReference type="EMBL" id="JAWRVE010000010">
    <property type="protein sequence ID" value="KAL1879200.1"/>
    <property type="molecule type" value="Genomic_DNA"/>
</dbReference>
<evidence type="ECO:0000313" key="2">
    <source>
        <dbReference type="EMBL" id="KAL1879200.1"/>
    </source>
</evidence>
<feature type="domain" description="2EXR" evidence="1">
    <location>
        <begin position="21"/>
        <end position="117"/>
    </location>
</feature>
<name>A0ABR3XU33_9PEZI</name>
<organism evidence="2 3">
    <name type="scientific">Diaporthe australafricana</name>
    <dbReference type="NCBI Taxonomy" id="127596"/>
    <lineage>
        <taxon>Eukaryota</taxon>
        <taxon>Fungi</taxon>
        <taxon>Dikarya</taxon>
        <taxon>Ascomycota</taxon>
        <taxon>Pezizomycotina</taxon>
        <taxon>Sordariomycetes</taxon>
        <taxon>Sordariomycetidae</taxon>
        <taxon>Diaporthales</taxon>
        <taxon>Diaporthaceae</taxon>
        <taxon>Diaporthe</taxon>
    </lineage>
</organism>
<sequence>MDSAIVTQSQSPDIGMSADAFHCFPILPPELRLRIWQIAYDSIPNIEVYRFRLEFRPSSLFGLDDDEIAKLEESEEQPSEAYLVPLEEVSDLTRDLRNLRRVNAEARYESQRLFDSYLRLNQTHQGWIADSEICVPINLPWKADRNFFCLVEPTSYDLICLNRASTSLIDQVFETVRLLGFGLDRDTEFGLDFFEEYEDFAQLILRFQNIQHVALVSDQLMSESDLDDIHNDHRSVFCFSSWYDWVGRVDENVMDSYREDAVLVTQGDHLESLQTFVFCLWDYGEAHPESAKVLSTLRYGMLFRTKEDLDFLLFDDEFWAEIFPDEMFMSSDGMPGLEISSDESDDF</sequence>
<comment type="caution">
    <text evidence="2">The sequence shown here is derived from an EMBL/GenBank/DDBJ whole genome shotgun (WGS) entry which is preliminary data.</text>
</comment>
<dbReference type="Proteomes" id="UP001583177">
    <property type="component" value="Unassembled WGS sequence"/>
</dbReference>
<dbReference type="Pfam" id="PF20150">
    <property type="entry name" value="2EXR"/>
    <property type="match status" value="1"/>
</dbReference>
<proteinExistence type="predicted"/>
<evidence type="ECO:0000313" key="3">
    <source>
        <dbReference type="Proteomes" id="UP001583177"/>
    </source>
</evidence>
<evidence type="ECO:0000259" key="1">
    <source>
        <dbReference type="Pfam" id="PF20150"/>
    </source>
</evidence>